<feature type="transmembrane region" description="Helical" evidence="5">
    <location>
        <begin position="69"/>
        <end position="96"/>
    </location>
</feature>
<evidence type="ECO:0000256" key="2">
    <source>
        <dbReference type="ARBA" id="ARBA00022692"/>
    </source>
</evidence>
<dbReference type="InterPro" id="IPR059112">
    <property type="entry name" value="CysZ/EI24"/>
</dbReference>
<evidence type="ECO:0000313" key="7">
    <source>
        <dbReference type="Proteomes" id="UP000318590"/>
    </source>
</evidence>
<sequence length="243" mass="26199">MKIARDIARAVGQLADPTFQRVLWSGLGLTVALLVGFALATVWGLNWLLPDSVTLPWIGDVTWLDNLASGVSLLGVMVLSVFLMVPVASAFISLFLDDVTDAVEAKHYPSLTPAPRLSLAEGIRDGIGFLGVLILANLAALVAYLAFPPLAPVIFYALNGFLLGREYMQLIAARRLGREGALAFRRRYPLRIWSAGALMAVPLTVPVVNLLVPLLGAATFTHLFHRLHSAPVPSGRTSRDPAR</sequence>
<comment type="subcellular location">
    <subcellularLocation>
        <location evidence="1">Membrane</location>
        <topology evidence="1">Multi-pass membrane protein</topology>
    </subcellularLocation>
</comment>
<dbReference type="OrthoDB" id="5421146at2"/>
<reference evidence="6 7" key="1">
    <citation type="submission" date="2019-06" db="EMBL/GenBank/DDBJ databases">
        <title>Paenimaribius caenipelagi gen. nov., sp. nov., isolated from a tidal flat.</title>
        <authorList>
            <person name="Yoon J.-H."/>
        </authorList>
    </citation>
    <scope>NUCLEOTIDE SEQUENCE [LARGE SCALE GENOMIC DNA]</scope>
    <source>
        <strain evidence="6 7">JBTF-M29</strain>
    </source>
</reference>
<keyword evidence="3 5" id="KW-1133">Transmembrane helix</keyword>
<evidence type="ECO:0000256" key="5">
    <source>
        <dbReference type="SAM" id="Phobius"/>
    </source>
</evidence>
<feature type="transmembrane region" description="Helical" evidence="5">
    <location>
        <begin position="153"/>
        <end position="172"/>
    </location>
</feature>
<feature type="transmembrane region" description="Helical" evidence="5">
    <location>
        <begin position="21"/>
        <end position="49"/>
    </location>
</feature>
<evidence type="ECO:0000256" key="1">
    <source>
        <dbReference type="ARBA" id="ARBA00004141"/>
    </source>
</evidence>
<keyword evidence="7" id="KW-1185">Reference proteome</keyword>
<feature type="transmembrane region" description="Helical" evidence="5">
    <location>
        <begin position="192"/>
        <end position="215"/>
    </location>
</feature>
<keyword evidence="2 5" id="KW-0812">Transmembrane</keyword>
<protein>
    <recommendedName>
        <fullName evidence="8">Sulfate transporter family protein</fullName>
    </recommendedName>
</protein>
<dbReference type="Proteomes" id="UP000318590">
    <property type="component" value="Unassembled WGS sequence"/>
</dbReference>
<evidence type="ECO:0008006" key="8">
    <source>
        <dbReference type="Google" id="ProtNLM"/>
    </source>
</evidence>
<dbReference type="AlphaFoldDB" id="A0A547Q8Y9"/>
<proteinExistence type="predicted"/>
<name>A0A547Q8Y9_9RHOB</name>
<dbReference type="RefSeq" id="WP_142833403.1">
    <property type="nucleotide sequence ID" value="NZ_VFSV01000004.1"/>
</dbReference>
<keyword evidence="4 5" id="KW-0472">Membrane</keyword>
<feature type="transmembrane region" description="Helical" evidence="5">
    <location>
        <begin position="126"/>
        <end position="147"/>
    </location>
</feature>
<comment type="caution">
    <text evidence="6">The sequence shown here is derived from an EMBL/GenBank/DDBJ whole genome shotgun (WGS) entry which is preliminary data.</text>
</comment>
<dbReference type="Pfam" id="PF07264">
    <property type="entry name" value="EI24"/>
    <property type="match status" value="1"/>
</dbReference>
<dbReference type="EMBL" id="VFSV01000004">
    <property type="protein sequence ID" value="TRD22823.1"/>
    <property type="molecule type" value="Genomic_DNA"/>
</dbReference>
<evidence type="ECO:0000256" key="3">
    <source>
        <dbReference type="ARBA" id="ARBA00022989"/>
    </source>
</evidence>
<gene>
    <name evidence="6" type="ORF">FEV53_03345</name>
</gene>
<accession>A0A547Q8Y9</accession>
<evidence type="ECO:0000256" key="4">
    <source>
        <dbReference type="ARBA" id="ARBA00023136"/>
    </source>
</evidence>
<organism evidence="6 7">
    <name type="scientific">Palleronia caenipelagi</name>
    <dbReference type="NCBI Taxonomy" id="2489174"/>
    <lineage>
        <taxon>Bacteria</taxon>
        <taxon>Pseudomonadati</taxon>
        <taxon>Pseudomonadota</taxon>
        <taxon>Alphaproteobacteria</taxon>
        <taxon>Rhodobacterales</taxon>
        <taxon>Roseobacteraceae</taxon>
        <taxon>Palleronia</taxon>
    </lineage>
</organism>
<evidence type="ECO:0000313" key="6">
    <source>
        <dbReference type="EMBL" id="TRD22823.1"/>
    </source>
</evidence>